<evidence type="ECO:0000313" key="2">
    <source>
        <dbReference type="Proteomes" id="UP000614221"/>
    </source>
</evidence>
<comment type="caution">
    <text evidence="1">The sequence shown here is derived from an EMBL/GenBank/DDBJ whole genome shotgun (WGS) entry which is preliminary data.</text>
</comment>
<dbReference type="AlphaFoldDB" id="A0A830F4M2"/>
<reference evidence="1" key="1">
    <citation type="journal article" date="2014" name="Int. J. Syst. Evol. Microbiol.">
        <title>Complete genome sequence of Corynebacterium casei LMG S-19264T (=DSM 44701T), isolated from a smear-ripened cheese.</title>
        <authorList>
            <consortium name="US DOE Joint Genome Institute (JGI-PGF)"/>
            <person name="Walter F."/>
            <person name="Albersmeier A."/>
            <person name="Kalinowski J."/>
            <person name="Ruckert C."/>
        </authorList>
    </citation>
    <scope>NUCLEOTIDE SEQUENCE</scope>
    <source>
        <strain evidence="1">JCM 19018</strain>
    </source>
</reference>
<proteinExistence type="predicted"/>
<dbReference type="Pfam" id="PF24381">
    <property type="entry name" value="DUF7537"/>
    <property type="match status" value="1"/>
</dbReference>
<dbReference type="Proteomes" id="UP000614221">
    <property type="component" value="Unassembled WGS sequence"/>
</dbReference>
<dbReference type="RefSeq" id="WP_188980707.1">
    <property type="nucleotide sequence ID" value="NZ_BMPD01000011.1"/>
</dbReference>
<protein>
    <submittedName>
        <fullName evidence="1">Uncharacterized protein</fullName>
    </submittedName>
</protein>
<dbReference type="OrthoDB" id="237998at2157"/>
<reference evidence="1" key="2">
    <citation type="submission" date="2020-09" db="EMBL/GenBank/DDBJ databases">
        <authorList>
            <person name="Sun Q."/>
            <person name="Ohkuma M."/>
        </authorList>
    </citation>
    <scope>NUCLEOTIDE SEQUENCE</scope>
    <source>
        <strain evidence="1">JCM 19018</strain>
    </source>
</reference>
<name>A0A830F4M2_9EURY</name>
<gene>
    <name evidence="1" type="ORF">GCM10009067_40080</name>
</gene>
<evidence type="ECO:0000313" key="1">
    <source>
        <dbReference type="EMBL" id="GGK83900.1"/>
    </source>
</evidence>
<dbReference type="InterPro" id="IPR055959">
    <property type="entry name" value="DUF7537"/>
</dbReference>
<organism evidence="1 2">
    <name type="scientific">Haloarcula sebkhae</name>
    <dbReference type="NCBI Taxonomy" id="932660"/>
    <lineage>
        <taxon>Archaea</taxon>
        <taxon>Methanobacteriati</taxon>
        <taxon>Methanobacteriota</taxon>
        <taxon>Stenosarchaea group</taxon>
        <taxon>Halobacteria</taxon>
        <taxon>Halobacteriales</taxon>
        <taxon>Haloarculaceae</taxon>
        <taxon>Haloarcula</taxon>
    </lineage>
</organism>
<sequence length="251" mass="26884">MIIIGLFVFIGGMVVSGALPGLDGTPLAGTSDPAAEGGVPDEAFGPEVNSTALRQAHADRLNEAGSFTFTEEYSAESTSADGPSSDETLTATFDLENEQSLIEISTADFRRAAYGTGTESYERIELPSQEPQYRVPDRDIGPDPYLDSGLLGELETMETEHQETETGHVYTASGVDAVSDGFLDADVDSFRSFEFEAVVTDQGVLKEFSYRVVLEDGGEVITVTRSGEITDIGSTEVREPGWLDDARTATN</sequence>
<accession>A0A830F4M2</accession>
<dbReference type="EMBL" id="BMPD01000011">
    <property type="protein sequence ID" value="GGK83900.1"/>
    <property type="molecule type" value="Genomic_DNA"/>
</dbReference>